<dbReference type="PANTHER" id="PTHR11412">
    <property type="entry name" value="MACROGLOBULIN / COMPLEMENT"/>
    <property type="match status" value="1"/>
</dbReference>
<dbReference type="InterPro" id="IPR018933">
    <property type="entry name" value="Netrin_module_non-TIMP"/>
</dbReference>
<evidence type="ECO:0000259" key="4">
    <source>
        <dbReference type="PROSITE" id="PS50189"/>
    </source>
</evidence>
<dbReference type="InterPro" id="IPR009048">
    <property type="entry name" value="A-macroglobulin_rcpt-bd"/>
</dbReference>
<gene>
    <name evidence="5" type="ORF">GDO86_014882</name>
</gene>
<dbReference type="SMART" id="SM00643">
    <property type="entry name" value="C345C"/>
    <property type="match status" value="1"/>
</dbReference>
<dbReference type="SUPFAM" id="SSF49410">
    <property type="entry name" value="Alpha-macroglobulin receptor domain"/>
    <property type="match status" value="1"/>
</dbReference>
<comment type="subcellular location">
    <subcellularLocation>
        <location evidence="1">Secreted</location>
    </subcellularLocation>
</comment>
<dbReference type="InterPro" id="IPR001134">
    <property type="entry name" value="Netrin_domain"/>
</dbReference>
<dbReference type="Proteomes" id="UP000812440">
    <property type="component" value="Chromosome 8_10"/>
</dbReference>
<evidence type="ECO:0000256" key="1">
    <source>
        <dbReference type="ARBA" id="ARBA00004613"/>
    </source>
</evidence>
<dbReference type="InterPro" id="IPR050473">
    <property type="entry name" value="A2M/Complement_sys"/>
</dbReference>
<keyword evidence="6" id="KW-1185">Reference proteome</keyword>
<dbReference type="GO" id="GO:0005576">
    <property type="term" value="C:extracellular region"/>
    <property type="evidence" value="ECO:0007669"/>
    <property type="project" value="UniProtKB-SubCell"/>
</dbReference>
<reference evidence="5" key="1">
    <citation type="thesis" date="2020" institute="ProQuest LLC" country="789 East Eisenhower Parkway, Ann Arbor, MI, USA">
        <title>Comparative Genomics and Chromosome Evolution.</title>
        <authorList>
            <person name="Mudd A.B."/>
        </authorList>
    </citation>
    <scope>NUCLEOTIDE SEQUENCE</scope>
    <source>
        <strain evidence="5">Female2</strain>
        <tissue evidence="5">Blood</tissue>
    </source>
</reference>
<evidence type="ECO:0000256" key="3">
    <source>
        <dbReference type="ARBA" id="ARBA00023157"/>
    </source>
</evidence>
<organism evidence="5 6">
    <name type="scientific">Hymenochirus boettgeri</name>
    <name type="common">Congo dwarf clawed frog</name>
    <dbReference type="NCBI Taxonomy" id="247094"/>
    <lineage>
        <taxon>Eukaryota</taxon>
        <taxon>Metazoa</taxon>
        <taxon>Chordata</taxon>
        <taxon>Craniata</taxon>
        <taxon>Vertebrata</taxon>
        <taxon>Euteleostomi</taxon>
        <taxon>Amphibia</taxon>
        <taxon>Batrachia</taxon>
        <taxon>Anura</taxon>
        <taxon>Pipoidea</taxon>
        <taxon>Pipidae</taxon>
        <taxon>Pipinae</taxon>
        <taxon>Hymenochirus</taxon>
    </lineage>
</organism>
<feature type="domain" description="NTR" evidence="4">
    <location>
        <begin position="110"/>
        <end position="254"/>
    </location>
</feature>
<evidence type="ECO:0000256" key="2">
    <source>
        <dbReference type="ARBA" id="ARBA00022525"/>
    </source>
</evidence>
<protein>
    <recommendedName>
        <fullName evidence="4">NTR domain-containing protein</fullName>
    </recommendedName>
</protein>
<dbReference type="Gene3D" id="2.40.50.120">
    <property type="match status" value="1"/>
</dbReference>
<dbReference type="PROSITE" id="PS50189">
    <property type="entry name" value="NTR"/>
    <property type="match status" value="1"/>
</dbReference>
<dbReference type="InterPro" id="IPR036595">
    <property type="entry name" value="A-macroglobulin_rcpt-bd_sf"/>
</dbReference>
<sequence length="254" mass="29382">MEIKMVTGLIIDESELEELAQRVDQYVMTYTIDDDTVSLHFDGIPSNEYFCVILIAWERFKAATLSPGYFKVYEMHDPDQQCTMLFNTQVKDELTKLCSGEECKCMQATCPILQEKMDTSITGNDRKDAACKKDITYAYKVEFISSEEDGDFIKHSAKILDLYKQDSATLKRNNDIKFIMKKTCTSINLKQGDQYLIMGRDGIYSRIGFDFHYEYPLDSSNWVEWWPRACSSGQCDVFVRNLAEFLDKILFEGC</sequence>
<dbReference type="EMBL" id="JAACNH010000003">
    <property type="protein sequence ID" value="KAG8447545.1"/>
    <property type="molecule type" value="Genomic_DNA"/>
</dbReference>
<dbReference type="SUPFAM" id="SSF50242">
    <property type="entry name" value="TIMP-like"/>
    <property type="match status" value="1"/>
</dbReference>
<dbReference type="SMART" id="SM01361">
    <property type="entry name" value="A2M_recep"/>
    <property type="match status" value="1"/>
</dbReference>
<comment type="caution">
    <text evidence="5">The sequence shown here is derived from an EMBL/GenBank/DDBJ whole genome shotgun (WGS) entry which is preliminary data.</text>
</comment>
<keyword evidence="3" id="KW-1015">Disulfide bond</keyword>
<dbReference type="PANTHER" id="PTHR11412:SF83">
    <property type="entry name" value="COMPLEMENT C5"/>
    <property type="match status" value="1"/>
</dbReference>
<dbReference type="OrthoDB" id="6359008at2759"/>
<dbReference type="Pfam" id="PF07677">
    <property type="entry name" value="A2M_recep"/>
    <property type="match status" value="1"/>
</dbReference>
<dbReference type="Gene3D" id="2.60.40.690">
    <property type="entry name" value="Alpha-macroglobulin, receptor-binding domain"/>
    <property type="match status" value="1"/>
</dbReference>
<accession>A0A8T2JQG4</accession>
<evidence type="ECO:0000313" key="5">
    <source>
        <dbReference type="EMBL" id="KAG8447545.1"/>
    </source>
</evidence>
<dbReference type="Pfam" id="PF01759">
    <property type="entry name" value="NTR"/>
    <property type="match status" value="1"/>
</dbReference>
<evidence type="ECO:0000313" key="6">
    <source>
        <dbReference type="Proteomes" id="UP000812440"/>
    </source>
</evidence>
<dbReference type="AlphaFoldDB" id="A0A8T2JQG4"/>
<dbReference type="InterPro" id="IPR008993">
    <property type="entry name" value="TIMP-like_OB-fold"/>
</dbReference>
<proteinExistence type="predicted"/>
<keyword evidence="2" id="KW-0964">Secreted</keyword>
<name>A0A8T2JQG4_9PIPI</name>